<dbReference type="GO" id="GO:0003700">
    <property type="term" value="F:DNA-binding transcription factor activity"/>
    <property type="evidence" value="ECO:0007669"/>
    <property type="project" value="TreeGrafter"/>
</dbReference>
<dbReference type="InterPro" id="IPR013096">
    <property type="entry name" value="Cupin_2"/>
</dbReference>
<reference evidence="3 4" key="1">
    <citation type="submission" date="2019-07" db="EMBL/GenBank/DDBJ databases">
        <title>Genomic Encyclopedia of Type Strains, Phase IV (KMG-IV): sequencing the most valuable type-strain genomes for metagenomic binning, comparative biology and taxonomic classification.</title>
        <authorList>
            <person name="Goeker M."/>
        </authorList>
    </citation>
    <scope>NUCLEOTIDE SEQUENCE [LARGE SCALE GENOMIC DNA]</scope>
    <source>
        <strain evidence="3 4">SS015</strain>
    </source>
</reference>
<evidence type="ECO:0000259" key="2">
    <source>
        <dbReference type="PROSITE" id="PS50943"/>
    </source>
</evidence>
<dbReference type="SMART" id="SM00530">
    <property type="entry name" value="HTH_XRE"/>
    <property type="match status" value="1"/>
</dbReference>
<dbReference type="InterPro" id="IPR010982">
    <property type="entry name" value="Lambda_DNA-bd_dom_sf"/>
</dbReference>
<keyword evidence="1" id="KW-0238">DNA-binding</keyword>
<dbReference type="SUPFAM" id="SSF47413">
    <property type="entry name" value="lambda repressor-like DNA-binding domains"/>
    <property type="match status" value="1"/>
</dbReference>
<sequence>MADARVAIGQKIRQLRDKKGLSLEQTAEKAEMSPELLAEIEAGRVSPPLGQIVALANAFKVSLGDLFGDSADAPYCIVRSEQGRAVSRFGETRDTAAGYSYQSLGFRKQNRHMEPFLVTLTPGQAPKEPNGHDGEEILFVLEGQVEVSLAGHTDILNAGDFIYYDSTLPHIVACHGDQPATLFAVIYARRDMIL</sequence>
<dbReference type="AlphaFoldDB" id="A0A5D3WHD8"/>
<dbReference type="SUPFAM" id="SSF51182">
    <property type="entry name" value="RmlC-like cupins"/>
    <property type="match status" value="1"/>
</dbReference>
<dbReference type="Pfam" id="PF07883">
    <property type="entry name" value="Cupin_2"/>
    <property type="match status" value="1"/>
</dbReference>
<dbReference type="InterPro" id="IPR001387">
    <property type="entry name" value="Cro/C1-type_HTH"/>
</dbReference>
<evidence type="ECO:0000313" key="4">
    <source>
        <dbReference type="Proteomes" id="UP000324159"/>
    </source>
</evidence>
<dbReference type="InterPro" id="IPR014710">
    <property type="entry name" value="RmlC-like_jellyroll"/>
</dbReference>
<proteinExistence type="predicted"/>
<accession>A0A5D3WHD8</accession>
<dbReference type="GO" id="GO:0003677">
    <property type="term" value="F:DNA binding"/>
    <property type="evidence" value="ECO:0007669"/>
    <property type="project" value="UniProtKB-KW"/>
</dbReference>
<dbReference type="EMBL" id="VNIB01000017">
    <property type="protein sequence ID" value="TYO95776.1"/>
    <property type="molecule type" value="Genomic_DNA"/>
</dbReference>
<dbReference type="PROSITE" id="PS50943">
    <property type="entry name" value="HTH_CROC1"/>
    <property type="match status" value="1"/>
</dbReference>
<dbReference type="Pfam" id="PF13560">
    <property type="entry name" value="HTH_31"/>
    <property type="match status" value="1"/>
</dbReference>
<dbReference type="Gene3D" id="1.10.260.40">
    <property type="entry name" value="lambda repressor-like DNA-binding domains"/>
    <property type="match status" value="1"/>
</dbReference>
<organism evidence="3 4">
    <name type="scientific">Geothermobacter ehrlichii</name>
    <dbReference type="NCBI Taxonomy" id="213224"/>
    <lineage>
        <taxon>Bacteria</taxon>
        <taxon>Pseudomonadati</taxon>
        <taxon>Thermodesulfobacteriota</taxon>
        <taxon>Desulfuromonadia</taxon>
        <taxon>Desulfuromonadales</taxon>
        <taxon>Geothermobacteraceae</taxon>
        <taxon>Geothermobacter</taxon>
    </lineage>
</organism>
<dbReference type="Gene3D" id="2.60.120.10">
    <property type="entry name" value="Jelly Rolls"/>
    <property type="match status" value="1"/>
</dbReference>
<dbReference type="CDD" id="cd00093">
    <property type="entry name" value="HTH_XRE"/>
    <property type="match status" value="1"/>
</dbReference>
<name>A0A5D3WHD8_9BACT</name>
<dbReference type="InterPro" id="IPR050807">
    <property type="entry name" value="TransReg_Diox_bact_type"/>
</dbReference>
<dbReference type="PANTHER" id="PTHR46797">
    <property type="entry name" value="HTH-TYPE TRANSCRIPTIONAL REGULATOR"/>
    <property type="match status" value="1"/>
</dbReference>
<keyword evidence="4" id="KW-1185">Reference proteome</keyword>
<feature type="domain" description="HTH cro/C1-type" evidence="2">
    <location>
        <begin position="12"/>
        <end position="66"/>
    </location>
</feature>
<dbReference type="RefSeq" id="WP_187426820.1">
    <property type="nucleotide sequence ID" value="NZ_VNIB01000017.1"/>
</dbReference>
<protein>
    <submittedName>
        <fullName evidence="3">XRE family transcriptional regulator</fullName>
    </submittedName>
</protein>
<dbReference type="InterPro" id="IPR011051">
    <property type="entry name" value="RmlC_Cupin_sf"/>
</dbReference>
<dbReference type="CDD" id="cd02209">
    <property type="entry name" value="cupin_XRE_C"/>
    <property type="match status" value="1"/>
</dbReference>
<dbReference type="PANTHER" id="PTHR46797:SF19">
    <property type="entry name" value="BLL2473 PROTEIN"/>
    <property type="match status" value="1"/>
</dbReference>
<comment type="caution">
    <text evidence="3">The sequence shown here is derived from an EMBL/GenBank/DDBJ whole genome shotgun (WGS) entry which is preliminary data.</text>
</comment>
<gene>
    <name evidence="3" type="ORF">EDC39_11733</name>
</gene>
<dbReference type="Proteomes" id="UP000324159">
    <property type="component" value="Unassembled WGS sequence"/>
</dbReference>
<dbReference type="GO" id="GO:0005829">
    <property type="term" value="C:cytosol"/>
    <property type="evidence" value="ECO:0007669"/>
    <property type="project" value="TreeGrafter"/>
</dbReference>
<evidence type="ECO:0000313" key="3">
    <source>
        <dbReference type="EMBL" id="TYO95776.1"/>
    </source>
</evidence>
<evidence type="ECO:0000256" key="1">
    <source>
        <dbReference type="ARBA" id="ARBA00023125"/>
    </source>
</evidence>